<feature type="transmembrane region" description="Helical" evidence="2">
    <location>
        <begin position="84"/>
        <end position="107"/>
    </location>
</feature>
<feature type="transmembrane region" description="Helical" evidence="2">
    <location>
        <begin position="27"/>
        <end position="46"/>
    </location>
</feature>
<reference evidence="4" key="1">
    <citation type="journal article" date="2019" name="Int. J. Syst. Evol. Microbiol.">
        <title>The Global Catalogue of Microorganisms (GCM) 10K type strain sequencing project: providing services to taxonomists for standard genome sequencing and annotation.</title>
        <authorList>
            <consortium name="The Broad Institute Genomics Platform"/>
            <consortium name="The Broad Institute Genome Sequencing Center for Infectious Disease"/>
            <person name="Wu L."/>
            <person name="Ma J."/>
        </authorList>
    </citation>
    <scope>NUCLEOTIDE SEQUENCE [LARGE SCALE GENOMIC DNA]</scope>
    <source>
        <strain evidence="4">CGMCC 1.10698</strain>
    </source>
</reference>
<protein>
    <submittedName>
        <fullName evidence="3">Uncharacterized protein</fullName>
    </submittedName>
</protein>
<sequence>MSVPKERDPKEAADLGNESRLPKPRRWAVIAAAVGAGMGTGLLGTALHGHALYIDKTVLPLGAAAALLMLAAVELFVGLWSRSAWLVVLCGGAAYLTAGLLSLQLGGFGMISSNLQGTVWLYGIAVITPLLSWWAAAVLRRSK</sequence>
<comment type="caution">
    <text evidence="3">The sequence shown here is derived from an EMBL/GenBank/DDBJ whole genome shotgun (WGS) entry which is preliminary data.</text>
</comment>
<dbReference type="RefSeq" id="WP_230067219.1">
    <property type="nucleotide sequence ID" value="NZ_BAABLL010000003.1"/>
</dbReference>
<accession>A0ABV8QZM7</accession>
<evidence type="ECO:0000313" key="4">
    <source>
        <dbReference type="Proteomes" id="UP001595773"/>
    </source>
</evidence>
<keyword evidence="2" id="KW-0472">Membrane</keyword>
<feature type="compositionally biased region" description="Basic and acidic residues" evidence="1">
    <location>
        <begin position="1"/>
        <end position="13"/>
    </location>
</feature>
<proteinExistence type="predicted"/>
<feature type="transmembrane region" description="Helical" evidence="2">
    <location>
        <begin position="119"/>
        <end position="139"/>
    </location>
</feature>
<evidence type="ECO:0000256" key="2">
    <source>
        <dbReference type="SAM" id="Phobius"/>
    </source>
</evidence>
<dbReference type="EMBL" id="JBHSCQ010000006">
    <property type="protein sequence ID" value="MFC4265187.1"/>
    <property type="molecule type" value="Genomic_DNA"/>
</dbReference>
<organism evidence="3 4">
    <name type="scientific">Arthrobacter cryoconiti</name>
    <dbReference type="NCBI Taxonomy" id="748907"/>
    <lineage>
        <taxon>Bacteria</taxon>
        <taxon>Bacillati</taxon>
        <taxon>Actinomycetota</taxon>
        <taxon>Actinomycetes</taxon>
        <taxon>Micrococcales</taxon>
        <taxon>Micrococcaceae</taxon>
        <taxon>Arthrobacter</taxon>
    </lineage>
</organism>
<gene>
    <name evidence="3" type="ORF">ACFOW9_06200</name>
</gene>
<dbReference type="Proteomes" id="UP001595773">
    <property type="component" value="Unassembled WGS sequence"/>
</dbReference>
<evidence type="ECO:0000256" key="1">
    <source>
        <dbReference type="SAM" id="MobiDB-lite"/>
    </source>
</evidence>
<name>A0ABV8QZM7_9MICC</name>
<feature type="region of interest" description="Disordered" evidence="1">
    <location>
        <begin position="1"/>
        <end position="20"/>
    </location>
</feature>
<feature type="transmembrane region" description="Helical" evidence="2">
    <location>
        <begin position="58"/>
        <end position="77"/>
    </location>
</feature>
<evidence type="ECO:0000313" key="3">
    <source>
        <dbReference type="EMBL" id="MFC4265187.1"/>
    </source>
</evidence>
<keyword evidence="2" id="KW-0812">Transmembrane</keyword>
<keyword evidence="2" id="KW-1133">Transmembrane helix</keyword>
<keyword evidence="4" id="KW-1185">Reference proteome</keyword>